<dbReference type="EMBL" id="NIDF01000047">
    <property type="protein sequence ID" value="TYJ55059.1"/>
    <property type="molecule type" value="Genomic_DNA"/>
</dbReference>
<proteinExistence type="predicted"/>
<evidence type="ECO:0000313" key="1">
    <source>
        <dbReference type="EMBL" id="TYJ55059.1"/>
    </source>
</evidence>
<dbReference type="Proteomes" id="UP000322245">
    <property type="component" value="Unassembled WGS sequence"/>
</dbReference>
<evidence type="ECO:0000313" key="2">
    <source>
        <dbReference type="Proteomes" id="UP000322245"/>
    </source>
</evidence>
<reference evidence="1 2" key="1">
    <citation type="submission" date="2017-05" db="EMBL/GenBank/DDBJ databases">
        <title>The Genome Sequence of Tsuchiyaea wingfieldii DSM 27421.</title>
        <authorList>
            <person name="Cuomo C."/>
            <person name="Passer A."/>
            <person name="Billmyre B."/>
            <person name="Heitman J."/>
        </authorList>
    </citation>
    <scope>NUCLEOTIDE SEQUENCE [LARGE SCALE GENOMIC DNA]</scope>
    <source>
        <strain evidence="1 2">DSM 27421</strain>
    </source>
</reference>
<gene>
    <name evidence="1" type="ORF">B9479_004283</name>
</gene>
<accession>A0A5D3AXL4</accession>
<name>A0A5D3AXL4_9TREE</name>
<sequence length="136" mass="15983">MSQVGEPFFIDGIKIYELRSLDWDDYLPWARSIENLFLVKGLLSILQGDEIFISPTASAEWVKRDGEAFAYLRNAVAFELEYQLSDYPGDYPRRYSEPSTERAHSRAKRYWFWIQRDVLDRAKPFDWALSCREAGS</sequence>
<dbReference type="AlphaFoldDB" id="A0A5D3AXL4"/>
<organism evidence="1 2">
    <name type="scientific">Cryptococcus floricola</name>
    <dbReference type="NCBI Taxonomy" id="2591691"/>
    <lineage>
        <taxon>Eukaryota</taxon>
        <taxon>Fungi</taxon>
        <taxon>Dikarya</taxon>
        <taxon>Basidiomycota</taxon>
        <taxon>Agaricomycotina</taxon>
        <taxon>Tremellomycetes</taxon>
        <taxon>Tremellales</taxon>
        <taxon>Cryptococcaceae</taxon>
        <taxon>Cryptococcus</taxon>
    </lineage>
</organism>
<protein>
    <submittedName>
        <fullName evidence="1">Uncharacterized protein</fullName>
    </submittedName>
</protein>
<keyword evidence="2" id="KW-1185">Reference proteome</keyword>
<comment type="caution">
    <text evidence="1">The sequence shown here is derived from an EMBL/GenBank/DDBJ whole genome shotgun (WGS) entry which is preliminary data.</text>
</comment>